<sequence length="77" mass="8852">MFRNDALLGMQSEDEKLPLFGRTMCLRESIIWPLMNIQQVGRALTMLKNVRKYYKSRLRVVVILPVLDAGSQPSDAK</sequence>
<dbReference type="AlphaFoldDB" id="A0A069QPB9"/>
<organism evidence="1 2">
    <name type="scientific">Hoylesella loescheii DSM 19665 = JCM 12249 = ATCC 15930</name>
    <dbReference type="NCBI Taxonomy" id="1122985"/>
    <lineage>
        <taxon>Bacteria</taxon>
        <taxon>Pseudomonadati</taxon>
        <taxon>Bacteroidota</taxon>
        <taxon>Bacteroidia</taxon>
        <taxon>Bacteroidales</taxon>
        <taxon>Prevotellaceae</taxon>
        <taxon>Hoylesella</taxon>
    </lineage>
</organism>
<dbReference type="PATRIC" id="fig|1122985.7.peg.2350"/>
<evidence type="ECO:0000313" key="1">
    <source>
        <dbReference type="EMBL" id="KDR51661.1"/>
    </source>
</evidence>
<protein>
    <submittedName>
        <fullName evidence="1">Uncharacterized protein</fullName>
    </submittedName>
</protein>
<dbReference type="Proteomes" id="UP000027442">
    <property type="component" value="Unassembled WGS sequence"/>
</dbReference>
<gene>
    <name evidence="1" type="ORF">HMPREF1991_02271</name>
</gene>
<name>A0A069QPB9_HOYLO</name>
<dbReference type="HOGENOM" id="CLU_2635101_0_0_10"/>
<accession>A0A069QPB9</accession>
<comment type="caution">
    <text evidence="1">The sequence shown here is derived from an EMBL/GenBank/DDBJ whole genome shotgun (WGS) entry which is preliminary data.</text>
</comment>
<evidence type="ECO:0000313" key="2">
    <source>
        <dbReference type="Proteomes" id="UP000027442"/>
    </source>
</evidence>
<dbReference type="EMBL" id="JNGW01000097">
    <property type="protein sequence ID" value="KDR51661.1"/>
    <property type="molecule type" value="Genomic_DNA"/>
</dbReference>
<reference evidence="1 2" key="1">
    <citation type="submission" date="2013-08" db="EMBL/GenBank/DDBJ databases">
        <authorList>
            <person name="Weinstock G."/>
            <person name="Sodergren E."/>
            <person name="Wylie T."/>
            <person name="Fulton L."/>
            <person name="Fulton R."/>
            <person name="Fronick C."/>
            <person name="O'Laughlin M."/>
            <person name="Godfrey J."/>
            <person name="Miner T."/>
            <person name="Herter B."/>
            <person name="Appelbaum E."/>
            <person name="Cordes M."/>
            <person name="Lek S."/>
            <person name="Wollam A."/>
            <person name="Pepin K.H."/>
            <person name="Palsikar V.B."/>
            <person name="Mitreva M."/>
            <person name="Wilson R.K."/>
        </authorList>
    </citation>
    <scope>NUCLEOTIDE SEQUENCE [LARGE SCALE GENOMIC DNA]</scope>
    <source>
        <strain evidence="1 2">ATCC 15930</strain>
    </source>
</reference>
<proteinExistence type="predicted"/>
<keyword evidence="2" id="KW-1185">Reference proteome</keyword>